<evidence type="ECO:0000313" key="5">
    <source>
        <dbReference type="Proteomes" id="UP000541154"/>
    </source>
</evidence>
<dbReference type="InterPro" id="IPR002347">
    <property type="entry name" value="SDR_fam"/>
</dbReference>
<accession>A0A8H5ZZ49</accession>
<comment type="similarity">
    <text evidence="1 3">Belongs to the short-chain dehydrogenases/reductases (SDR) family.</text>
</comment>
<dbReference type="PRINTS" id="PR00080">
    <property type="entry name" value="SDRFAMILY"/>
</dbReference>
<dbReference type="InterPro" id="IPR036291">
    <property type="entry name" value="NAD(P)-bd_dom_sf"/>
</dbReference>
<dbReference type="EMBL" id="SPNV01000184">
    <property type="protein sequence ID" value="KAF5858956.1"/>
    <property type="molecule type" value="Genomic_DNA"/>
</dbReference>
<dbReference type="Pfam" id="PF00106">
    <property type="entry name" value="adh_short"/>
    <property type="match status" value="1"/>
</dbReference>
<proteinExistence type="inferred from homology"/>
<evidence type="ECO:0000256" key="2">
    <source>
        <dbReference type="ARBA" id="ARBA00023002"/>
    </source>
</evidence>
<dbReference type="PRINTS" id="PR00081">
    <property type="entry name" value="GDHRDH"/>
</dbReference>
<keyword evidence="5" id="KW-1185">Reference proteome</keyword>
<name>A0A8H5ZZ49_PETAA</name>
<dbReference type="InterPro" id="IPR051911">
    <property type="entry name" value="SDR_oxidoreductase"/>
</dbReference>
<comment type="caution">
    <text evidence="4">The sequence shown here is derived from an EMBL/GenBank/DDBJ whole genome shotgun (WGS) entry which is preliminary data.</text>
</comment>
<evidence type="ECO:0008006" key="6">
    <source>
        <dbReference type="Google" id="ProtNLM"/>
    </source>
</evidence>
<keyword evidence="2" id="KW-0560">Oxidoreductase</keyword>
<reference evidence="4 5" key="1">
    <citation type="submission" date="2019-04" db="EMBL/GenBank/DDBJ databases">
        <title>Aspergillus burnettii sp. nov., novel species from soil in southeast Queensland.</title>
        <authorList>
            <person name="Gilchrist C.L.M."/>
            <person name="Pitt J.I."/>
            <person name="Lange L."/>
            <person name="Lacey H.J."/>
            <person name="Vuong D."/>
            <person name="Midgley D.J."/>
            <person name="Greenfield P."/>
            <person name="Bradbury M."/>
            <person name="Lacey E."/>
            <person name="Busk P.K."/>
            <person name="Pilgaard B."/>
            <person name="Chooi Y.H."/>
            <person name="Piggott A.M."/>
        </authorList>
    </citation>
    <scope>NUCLEOTIDE SEQUENCE [LARGE SCALE GENOMIC DNA]</scope>
    <source>
        <strain evidence="4 5">FRR 5400</strain>
    </source>
</reference>
<dbReference type="Proteomes" id="UP000541154">
    <property type="component" value="Unassembled WGS sequence"/>
</dbReference>
<dbReference type="AlphaFoldDB" id="A0A8H5ZZ49"/>
<evidence type="ECO:0000256" key="1">
    <source>
        <dbReference type="ARBA" id="ARBA00006484"/>
    </source>
</evidence>
<sequence length="314" mass="34930">MLSSSIVWFSMWSIGGHPHKSSLTYDHIEQSLAAPLEWAKHWLPLLATTIHQVGHRIVATARNVALFSYLPDGPNVAKRGLDVTSRDNITQLLSAAIEKFGRIDVVTNNAGYAVMGDTELFPEADARQQMETLFWGPAFITQDAVRIFREVNPAGKWGTVVKVFSIGGLVTFFGSVFYLASKFAIGGFAESFSQEMNPDWNIHLMVVAPGDIKTNFAFNVQIPTRHPAYDTPTAPLSQLLVYITNLDIQDTFPIPVSCARLIFDAVAPQPRRPLPRRLLMGVETFPLVEADIKRTTKEMETWKTETMGCSTLMS</sequence>
<protein>
    <recommendedName>
        <fullName evidence="6">NAD(P)-binding protein</fullName>
    </recommendedName>
</protein>
<dbReference type="PANTHER" id="PTHR43976">
    <property type="entry name" value="SHORT CHAIN DEHYDROGENASE"/>
    <property type="match status" value="1"/>
</dbReference>
<organism evidence="4 5">
    <name type="scientific">Petromyces alliaceus</name>
    <name type="common">Aspergillus alliaceus</name>
    <dbReference type="NCBI Taxonomy" id="209559"/>
    <lineage>
        <taxon>Eukaryota</taxon>
        <taxon>Fungi</taxon>
        <taxon>Dikarya</taxon>
        <taxon>Ascomycota</taxon>
        <taxon>Pezizomycotina</taxon>
        <taxon>Eurotiomycetes</taxon>
        <taxon>Eurotiomycetidae</taxon>
        <taxon>Eurotiales</taxon>
        <taxon>Aspergillaceae</taxon>
        <taxon>Aspergillus</taxon>
        <taxon>Aspergillus subgen. Circumdati</taxon>
    </lineage>
</organism>
<dbReference type="SUPFAM" id="SSF51735">
    <property type="entry name" value="NAD(P)-binding Rossmann-fold domains"/>
    <property type="match status" value="1"/>
</dbReference>
<dbReference type="Gene3D" id="3.40.50.720">
    <property type="entry name" value="NAD(P)-binding Rossmann-like Domain"/>
    <property type="match status" value="1"/>
</dbReference>
<gene>
    <name evidence="4" type="ORF">ETB97_003559</name>
</gene>
<evidence type="ECO:0000313" key="4">
    <source>
        <dbReference type="EMBL" id="KAF5858956.1"/>
    </source>
</evidence>
<dbReference type="GO" id="GO:0016491">
    <property type="term" value="F:oxidoreductase activity"/>
    <property type="evidence" value="ECO:0007669"/>
    <property type="project" value="UniProtKB-KW"/>
</dbReference>
<evidence type="ECO:0000256" key="3">
    <source>
        <dbReference type="RuleBase" id="RU000363"/>
    </source>
</evidence>
<dbReference type="PANTHER" id="PTHR43976:SF16">
    <property type="entry name" value="SHORT-CHAIN DEHYDROGENASE_REDUCTASE FAMILY PROTEIN"/>
    <property type="match status" value="1"/>
</dbReference>